<dbReference type="SMART" id="SM00878">
    <property type="entry name" value="Biotin_carb_C"/>
    <property type="match status" value="1"/>
</dbReference>
<dbReference type="Proteomes" id="UP000054010">
    <property type="component" value="Unassembled WGS sequence"/>
</dbReference>
<dbReference type="PANTHER" id="PTHR48095:SF2">
    <property type="entry name" value="BIOTIN CARBOXYLASE, CHLOROPLASTIC"/>
    <property type="match status" value="1"/>
</dbReference>
<dbReference type="SUPFAM" id="SSF52440">
    <property type="entry name" value="PreATP-grasp domain"/>
    <property type="match status" value="1"/>
</dbReference>
<dbReference type="STRING" id="765420.OSCT_0504"/>
<dbReference type="InterPro" id="IPR051602">
    <property type="entry name" value="ACC_Biotin_Carboxylase"/>
</dbReference>
<keyword evidence="11" id="KW-1185">Reference proteome</keyword>
<dbReference type="HOGENOM" id="CLU_000395_3_2_0"/>
<keyword evidence="3" id="KW-0436">Ligase</keyword>
<protein>
    <recommendedName>
        <fullName evidence="2">biotin carboxylase</fullName>
        <ecNumber evidence="2">6.3.4.14</ecNumber>
    </recommendedName>
</protein>
<dbReference type="Gene3D" id="3.30.470.20">
    <property type="entry name" value="ATP-grasp fold, B domain"/>
    <property type="match status" value="1"/>
</dbReference>
<dbReference type="eggNOG" id="COG0439">
    <property type="taxonomic scope" value="Bacteria"/>
</dbReference>
<dbReference type="AlphaFoldDB" id="E1IB03"/>
<dbReference type="OrthoDB" id="9807469at2"/>
<feature type="domain" description="ATP-grasp" evidence="8">
    <location>
        <begin position="117"/>
        <end position="316"/>
    </location>
</feature>
<dbReference type="PROSITE" id="PS50975">
    <property type="entry name" value="ATP_GRASP"/>
    <property type="match status" value="1"/>
</dbReference>
<dbReference type="InterPro" id="IPR005479">
    <property type="entry name" value="CPAse_ATP-bd"/>
</dbReference>
<keyword evidence="4 7" id="KW-0547">Nucleotide-binding</keyword>
<proteinExistence type="predicted"/>
<evidence type="ECO:0000256" key="3">
    <source>
        <dbReference type="ARBA" id="ARBA00022598"/>
    </source>
</evidence>
<dbReference type="SUPFAM" id="SSF51246">
    <property type="entry name" value="Rudiment single hybrid motif"/>
    <property type="match status" value="1"/>
</dbReference>
<keyword evidence="5 7" id="KW-0067">ATP-binding</keyword>
<dbReference type="InterPro" id="IPR011054">
    <property type="entry name" value="Rudment_hybrid_motif"/>
</dbReference>
<dbReference type="Pfam" id="PF02786">
    <property type="entry name" value="CPSase_L_D2"/>
    <property type="match status" value="1"/>
</dbReference>
<dbReference type="GO" id="GO:0005524">
    <property type="term" value="F:ATP binding"/>
    <property type="evidence" value="ECO:0007669"/>
    <property type="project" value="UniProtKB-UniRule"/>
</dbReference>
<evidence type="ECO:0000256" key="2">
    <source>
        <dbReference type="ARBA" id="ARBA00013263"/>
    </source>
</evidence>
<dbReference type="GO" id="GO:0046872">
    <property type="term" value="F:metal ion binding"/>
    <property type="evidence" value="ECO:0007669"/>
    <property type="project" value="InterPro"/>
</dbReference>
<gene>
    <name evidence="10" type="ORF">OSCT_0504</name>
</gene>
<sequence>MFNKVLIANRGEIAVRVVRACCDMGIRTVAVYEPDDMGALHVRLADEAHPLPRQGDYRNPDAMLTIARQAGVDAIHPGYGIISEHPGFVRACEEIGITVIGPGSATLEQVRNKIDTLEKVRAAGIPTTRPSSRAFSPSESEAMFAEAEAIGFPLVVKAHAGGHGRGTHLVYNREMLLNVVQRSSGAAQAFYGDAHVYLEAAMPASRYIEVPVLGDTHGTIVHLGERDGSIQRNTRKVIGESPAPGLSQEQREAIWASALKVAHLFNIHGVATIEFVVDQAGQHYFTEIKPRIQVEHLATEMVTRIDTVREQLRIAAGEALGYTQEQVRLSGVAIFCRINAEDPWHGYMPSPGHINSFRIPGGPNVRVDTYAYAGTDVPVHYDSLLAKLAVWGATRSECLNRVHRALQEFQIEGVRTNLGLLRLIVNDPEFVAGTYTTDSSQHHLTEAPVTDDNLGDLAAIAALAFLALNREASPVTPSAFTSGWYHDSRRLGS</sequence>
<evidence type="ECO:0000256" key="4">
    <source>
        <dbReference type="ARBA" id="ARBA00022741"/>
    </source>
</evidence>
<evidence type="ECO:0000256" key="5">
    <source>
        <dbReference type="ARBA" id="ARBA00022840"/>
    </source>
</evidence>
<dbReference type="PROSITE" id="PS50979">
    <property type="entry name" value="BC"/>
    <property type="match status" value="1"/>
</dbReference>
<evidence type="ECO:0000256" key="6">
    <source>
        <dbReference type="ARBA" id="ARBA00048600"/>
    </source>
</evidence>
<comment type="function">
    <text evidence="1">This protein is a component of the acetyl coenzyme A carboxylase complex; first, biotin carboxylase catalyzes the carboxylation of the carrier protein and then the transcarboxylase transfers the carboxyl group to form malonyl-CoA.</text>
</comment>
<dbReference type="InterPro" id="IPR011764">
    <property type="entry name" value="Biotin_carboxylation_dom"/>
</dbReference>
<evidence type="ECO:0000256" key="7">
    <source>
        <dbReference type="PROSITE-ProRule" id="PRU00409"/>
    </source>
</evidence>
<dbReference type="Pfam" id="PF02785">
    <property type="entry name" value="Biotin_carb_C"/>
    <property type="match status" value="1"/>
</dbReference>
<dbReference type="SUPFAM" id="SSF56059">
    <property type="entry name" value="Glutathione synthetase ATP-binding domain-like"/>
    <property type="match status" value="1"/>
</dbReference>
<dbReference type="InterPro" id="IPR016185">
    <property type="entry name" value="PreATP-grasp_dom_sf"/>
</dbReference>
<dbReference type="EC" id="6.3.4.14" evidence="2"/>
<dbReference type="GO" id="GO:0004075">
    <property type="term" value="F:biotin carboxylase activity"/>
    <property type="evidence" value="ECO:0007669"/>
    <property type="project" value="UniProtKB-EC"/>
</dbReference>
<comment type="caution">
    <text evidence="10">The sequence shown here is derived from an EMBL/GenBank/DDBJ whole genome shotgun (WGS) entry which is preliminary data.</text>
</comment>
<evidence type="ECO:0000259" key="8">
    <source>
        <dbReference type="PROSITE" id="PS50975"/>
    </source>
</evidence>
<dbReference type="InterPro" id="IPR011761">
    <property type="entry name" value="ATP-grasp"/>
</dbReference>
<evidence type="ECO:0000313" key="10">
    <source>
        <dbReference type="EMBL" id="EFO81649.1"/>
    </source>
</evidence>
<organism evidence="10 11">
    <name type="scientific">Oscillochloris trichoides DG-6</name>
    <dbReference type="NCBI Taxonomy" id="765420"/>
    <lineage>
        <taxon>Bacteria</taxon>
        <taxon>Bacillati</taxon>
        <taxon>Chloroflexota</taxon>
        <taxon>Chloroflexia</taxon>
        <taxon>Chloroflexales</taxon>
        <taxon>Chloroflexineae</taxon>
        <taxon>Oscillochloridaceae</taxon>
        <taxon>Oscillochloris</taxon>
    </lineage>
</organism>
<feature type="domain" description="Biotin carboxylation" evidence="9">
    <location>
        <begin position="1"/>
        <end position="445"/>
    </location>
</feature>
<dbReference type="InterPro" id="IPR005481">
    <property type="entry name" value="BC-like_N"/>
</dbReference>
<evidence type="ECO:0000256" key="1">
    <source>
        <dbReference type="ARBA" id="ARBA00003761"/>
    </source>
</evidence>
<evidence type="ECO:0000259" key="9">
    <source>
        <dbReference type="PROSITE" id="PS50979"/>
    </source>
</evidence>
<comment type="catalytic activity">
    <reaction evidence="6">
        <text>N(6)-biotinyl-L-lysyl-[protein] + hydrogencarbonate + ATP = N(6)-carboxybiotinyl-L-lysyl-[protein] + ADP + phosphate + H(+)</text>
        <dbReference type="Rhea" id="RHEA:13501"/>
        <dbReference type="Rhea" id="RHEA-COMP:10505"/>
        <dbReference type="Rhea" id="RHEA-COMP:10506"/>
        <dbReference type="ChEBI" id="CHEBI:15378"/>
        <dbReference type="ChEBI" id="CHEBI:17544"/>
        <dbReference type="ChEBI" id="CHEBI:30616"/>
        <dbReference type="ChEBI" id="CHEBI:43474"/>
        <dbReference type="ChEBI" id="CHEBI:83144"/>
        <dbReference type="ChEBI" id="CHEBI:83145"/>
        <dbReference type="ChEBI" id="CHEBI:456216"/>
        <dbReference type="EC" id="6.3.4.14"/>
    </reaction>
</comment>
<accession>E1IB03</accession>
<dbReference type="Pfam" id="PF00289">
    <property type="entry name" value="Biotin_carb_N"/>
    <property type="match status" value="1"/>
</dbReference>
<reference evidence="10 11" key="1">
    <citation type="journal article" date="2011" name="J. Bacteriol.">
        <title>Draft genome sequence of the anoxygenic filamentous phototrophic bacterium Oscillochloris trichoides subsp. DG-6.</title>
        <authorList>
            <person name="Kuznetsov B.B."/>
            <person name="Ivanovsky R.N."/>
            <person name="Keppen O.I."/>
            <person name="Sukhacheva M.V."/>
            <person name="Bumazhkin B.K."/>
            <person name="Patutina E.O."/>
            <person name="Beletsky A.V."/>
            <person name="Mardanov A.V."/>
            <person name="Baslerov R.V."/>
            <person name="Panteleeva A.N."/>
            <person name="Kolganova T.V."/>
            <person name="Ravin N.V."/>
            <person name="Skryabin K.G."/>
        </authorList>
    </citation>
    <scope>NUCLEOTIDE SEQUENCE [LARGE SCALE GENOMIC DNA]</scope>
    <source>
        <strain evidence="10 11">DG-6</strain>
    </source>
</reference>
<dbReference type="EMBL" id="ADVR01000008">
    <property type="protein sequence ID" value="EFO81649.1"/>
    <property type="molecule type" value="Genomic_DNA"/>
</dbReference>
<name>E1IB03_9CHLR</name>
<dbReference type="PANTHER" id="PTHR48095">
    <property type="entry name" value="PYRUVATE CARBOXYLASE SUBUNIT A"/>
    <property type="match status" value="1"/>
</dbReference>
<evidence type="ECO:0000313" key="11">
    <source>
        <dbReference type="Proteomes" id="UP000054010"/>
    </source>
</evidence>
<dbReference type="InterPro" id="IPR005482">
    <property type="entry name" value="Biotin_COase_C"/>
</dbReference>